<comment type="caution">
    <text evidence="7">Lacks conserved residue(s) required for the propagation of feature annotation.</text>
</comment>
<evidence type="ECO:0000313" key="11">
    <source>
        <dbReference type="EMBL" id="CAG7824177.1"/>
    </source>
</evidence>
<dbReference type="Proteomes" id="UP000708208">
    <property type="component" value="Unassembled WGS sequence"/>
</dbReference>
<evidence type="ECO:0000256" key="4">
    <source>
        <dbReference type="ARBA" id="ARBA00022801"/>
    </source>
</evidence>
<dbReference type="GO" id="GO:0004252">
    <property type="term" value="F:serine-type endopeptidase activity"/>
    <property type="evidence" value="ECO:0007669"/>
    <property type="project" value="InterPro"/>
</dbReference>
<keyword evidence="3" id="KW-0645">Protease</keyword>
<proteinExistence type="predicted"/>
<dbReference type="SMART" id="SM00042">
    <property type="entry name" value="CUB"/>
    <property type="match status" value="1"/>
</dbReference>
<dbReference type="GO" id="GO:0005576">
    <property type="term" value="C:extracellular region"/>
    <property type="evidence" value="ECO:0007669"/>
    <property type="project" value="UniProtKB-SubCell"/>
</dbReference>
<evidence type="ECO:0000256" key="2">
    <source>
        <dbReference type="ARBA" id="ARBA00022525"/>
    </source>
</evidence>
<name>A0A8J2KVG2_9HEXA</name>
<dbReference type="PANTHER" id="PTHR24252:SF7">
    <property type="entry name" value="HYALIN"/>
    <property type="match status" value="1"/>
</dbReference>
<dbReference type="PANTHER" id="PTHR24252">
    <property type="entry name" value="ACROSIN-RELATED"/>
    <property type="match status" value="1"/>
</dbReference>
<dbReference type="Pfam" id="PF00431">
    <property type="entry name" value="CUB"/>
    <property type="match status" value="1"/>
</dbReference>
<protein>
    <submittedName>
        <fullName evidence="11">Uncharacterized protein</fullName>
    </submittedName>
</protein>
<gene>
    <name evidence="11" type="ORF">AFUS01_LOCUS34348</name>
</gene>
<dbReference type="EMBL" id="CAJVCH010531911">
    <property type="protein sequence ID" value="CAG7824177.1"/>
    <property type="molecule type" value="Genomic_DNA"/>
</dbReference>
<evidence type="ECO:0000259" key="9">
    <source>
        <dbReference type="PROSITE" id="PS01180"/>
    </source>
</evidence>
<keyword evidence="4" id="KW-0378">Hydrolase</keyword>
<comment type="subcellular location">
    <subcellularLocation>
        <location evidence="1">Secreted</location>
    </subcellularLocation>
</comment>
<feature type="signal peptide" evidence="8">
    <location>
        <begin position="1"/>
        <end position="20"/>
    </location>
</feature>
<dbReference type="SMART" id="SM00020">
    <property type="entry name" value="Tryp_SPc"/>
    <property type="match status" value="1"/>
</dbReference>
<dbReference type="Pfam" id="PF00089">
    <property type="entry name" value="Trypsin"/>
    <property type="match status" value="1"/>
</dbReference>
<accession>A0A8J2KVG2</accession>
<evidence type="ECO:0000256" key="1">
    <source>
        <dbReference type="ARBA" id="ARBA00004613"/>
    </source>
</evidence>
<sequence>MAKATYLLVVICGFYVSIEAENVLLPKLRSKRCSFNHKFESVGNYAFLVSPDYPNNYPSNKMCNYKFSSPEGTQMKLSCKDFNLQPSFNCQDDRFSVSTVGDENNVVVHCDQTQFEVQTQNNLLLAWFQSRFVEASEEHPYRFKCTITVVKPDDFTDPGGRPQTVEQGDNTCSCGKRNWEGVGVNHKIVGGVSALMGEFPWRCSLYAKNMGIFCGCTIIDNQWILTAAHCTNAVSPNEQLYVNVGDYDLTTTSETSNTVIRVVQIIQNERYSSDNQDFDVSLLRLEHPVQYNEMVQPVCLPWQFRSKSFHGAMVTASGWGTTTEGGQQADILQTVDLPVLTTQECQKYYGSRITDNMICTYQPGKDTCQGDSGSSVDYYDPITTRYYAVGVVSWGLGCAEKNDPGVYTKVTHFLDWIQANTQVEFCRPRQRHQRVRGKK</sequence>
<dbReference type="PROSITE" id="PS50240">
    <property type="entry name" value="TRYPSIN_DOM"/>
    <property type="match status" value="1"/>
</dbReference>
<keyword evidence="8" id="KW-0732">Signal</keyword>
<dbReference type="InterPro" id="IPR001254">
    <property type="entry name" value="Trypsin_dom"/>
</dbReference>
<evidence type="ECO:0000256" key="7">
    <source>
        <dbReference type="PROSITE-ProRule" id="PRU00059"/>
    </source>
</evidence>
<feature type="domain" description="CUB" evidence="9">
    <location>
        <begin position="33"/>
        <end position="150"/>
    </location>
</feature>
<dbReference type="PROSITE" id="PS00134">
    <property type="entry name" value="TRYPSIN_HIS"/>
    <property type="match status" value="1"/>
</dbReference>
<dbReference type="PROSITE" id="PS01180">
    <property type="entry name" value="CUB"/>
    <property type="match status" value="1"/>
</dbReference>
<evidence type="ECO:0000313" key="12">
    <source>
        <dbReference type="Proteomes" id="UP000708208"/>
    </source>
</evidence>
<evidence type="ECO:0000256" key="3">
    <source>
        <dbReference type="ARBA" id="ARBA00022670"/>
    </source>
</evidence>
<dbReference type="CDD" id="cd00190">
    <property type="entry name" value="Tryp_SPc"/>
    <property type="match status" value="1"/>
</dbReference>
<evidence type="ECO:0000259" key="10">
    <source>
        <dbReference type="PROSITE" id="PS50240"/>
    </source>
</evidence>
<dbReference type="FunFam" id="2.40.10.10:FF:000015">
    <property type="entry name" value="Atrial natriuretic peptide-converting enzyme"/>
    <property type="match status" value="1"/>
</dbReference>
<evidence type="ECO:0000256" key="8">
    <source>
        <dbReference type="SAM" id="SignalP"/>
    </source>
</evidence>
<reference evidence="11" key="1">
    <citation type="submission" date="2021-06" db="EMBL/GenBank/DDBJ databases">
        <authorList>
            <person name="Hodson N. C."/>
            <person name="Mongue J. A."/>
            <person name="Jaron S. K."/>
        </authorList>
    </citation>
    <scope>NUCLEOTIDE SEQUENCE</scope>
</reference>
<evidence type="ECO:0000256" key="5">
    <source>
        <dbReference type="ARBA" id="ARBA00022825"/>
    </source>
</evidence>
<organism evidence="11 12">
    <name type="scientific">Allacma fusca</name>
    <dbReference type="NCBI Taxonomy" id="39272"/>
    <lineage>
        <taxon>Eukaryota</taxon>
        <taxon>Metazoa</taxon>
        <taxon>Ecdysozoa</taxon>
        <taxon>Arthropoda</taxon>
        <taxon>Hexapoda</taxon>
        <taxon>Collembola</taxon>
        <taxon>Symphypleona</taxon>
        <taxon>Sminthuridae</taxon>
        <taxon>Allacma</taxon>
    </lineage>
</organism>
<keyword evidence="12" id="KW-1185">Reference proteome</keyword>
<dbReference type="InterPro" id="IPR000859">
    <property type="entry name" value="CUB_dom"/>
</dbReference>
<dbReference type="GO" id="GO:0006508">
    <property type="term" value="P:proteolysis"/>
    <property type="evidence" value="ECO:0007669"/>
    <property type="project" value="UniProtKB-KW"/>
</dbReference>
<dbReference type="OrthoDB" id="6380398at2759"/>
<keyword evidence="5" id="KW-0720">Serine protease</keyword>
<dbReference type="CDD" id="cd00041">
    <property type="entry name" value="CUB"/>
    <property type="match status" value="1"/>
</dbReference>
<comment type="caution">
    <text evidence="11">The sequence shown here is derived from an EMBL/GenBank/DDBJ whole genome shotgun (WGS) entry which is preliminary data.</text>
</comment>
<dbReference type="InterPro" id="IPR018114">
    <property type="entry name" value="TRYPSIN_HIS"/>
</dbReference>
<keyword evidence="6" id="KW-1015">Disulfide bond</keyword>
<dbReference type="AlphaFoldDB" id="A0A8J2KVG2"/>
<feature type="chain" id="PRO_5035254714" evidence="8">
    <location>
        <begin position="21"/>
        <end position="439"/>
    </location>
</feature>
<evidence type="ECO:0000256" key="6">
    <source>
        <dbReference type="ARBA" id="ARBA00023157"/>
    </source>
</evidence>
<feature type="domain" description="Peptidase S1" evidence="10">
    <location>
        <begin position="188"/>
        <end position="422"/>
    </location>
</feature>
<keyword evidence="2" id="KW-0964">Secreted</keyword>